<dbReference type="EMBL" id="JADBEO010000005">
    <property type="protein sequence ID" value="MDR4305643.1"/>
    <property type="molecule type" value="Genomic_DNA"/>
</dbReference>
<dbReference type="Proteomes" id="UP001181622">
    <property type="component" value="Unassembled WGS sequence"/>
</dbReference>
<name>A0ABU1DC02_9HYPH</name>
<feature type="compositionally biased region" description="Basic and acidic residues" evidence="1">
    <location>
        <begin position="53"/>
        <end position="62"/>
    </location>
</feature>
<dbReference type="RefSeq" id="WP_309388810.1">
    <property type="nucleotide sequence ID" value="NZ_JADBEO010000005.1"/>
</dbReference>
<evidence type="ECO:0000256" key="1">
    <source>
        <dbReference type="SAM" id="MobiDB-lite"/>
    </source>
</evidence>
<proteinExistence type="predicted"/>
<organism evidence="2 3">
    <name type="scientific">Chelatococcus sambhunathii</name>
    <dbReference type="NCBI Taxonomy" id="363953"/>
    <lineage>
        <taxon>Bacteria</taxon>
        <taxon>Pseudomonadati</taxon>
        <taxon>Pseudomonadota</taxon>
        <taxon>Alphaproteobacteria</taxon>
        <taxon>Hyphomicrobiales</taxon>
        <taxon>Chelatococcaceae</taxon>
        <taxon>Chelatococcus</taxon>
    </lineage>
</organism>
<gene>
    <name evidence="2" type="ORF">IHQ68_03270</name>
</gene>
<reference evidence="2" key="1">
    <citation type="submission" date="2020-10" db="EMBL/GenBank/DDBJ databases">
        <authorList>
            <person name="Abbas A."/>
            <person name="Razzaq R."/>
            <person name="Waqas M."/>
            <person name="Abbas N."/>
            <person name="Nielsen T.K."/>
            <person name="Hansen L.H."/>
            <person name="Hussain S."/>
            <person name="Shahid M."/>
        </authorList>
    </citation>
    <scope>NUCLEOTIDE SEQUENCE</scope>
    <source>
        <strain evidence="2">S14</strain>
    </source>
</reference>
<feature type="region of interest" description="Disordered" evidence="1">
    <location>
        <begin position="39"/>
        <end position="62"/>
    </location>
</feature>
<keyword evidence="3" id="KW-1185">Reference proteome</keyword>
<evidence type="ECO:0000313" key="3">
    <source>
        <dbReference type="Proteomes" id="UP001181622"/>
    </source>
</evidence>
<comment type="caution">
    <text evidence="2">The sequence shown here is derived from an EMBL/GenBank/DDBJ whole genome shotgun (WGS) entry which is preliminary data.</text>
</comment>
<accession>A0ABU1DC02</accession>
<sequence>MTETPARPKTLDRLKDAFLRNAIRSDERGCDLRETVLVHEPDPATETSALSADKTKPAESRA</sequence>
<protein>
    <submittedName>
        <fullName evidence="2">Uncharacterized protein</fullName>
    </submittedName>
</protein>
<evidence type="ECO:0000313" key="2">
    <source>
        <dbReference type="EMBL" id="MDR4305643.1"/>
    </source>
</evidence>